<dbReference type="eggNOG" id="COG4680">
    <property type="taxonomic scope" value="Bacteria"/>
</dbReference>
<dbReference type="Pfam" id="PF09907">
    <property type="entry name" value="HigB_toxin"/>
    <property type="match status" value="1"/>
</dbReference>
<evidence type="ECO:0008006" key="2">
    <source>
        <dbReference type="Google" id="ProtNLM"/>
    </source>
</evidence>
<accession>I2Q7P1</accession>
<dbReference type="InterPro" id="IPR018669">
    <property type="entry name" value="Toxin_HigB"/>
</dbReference>
<reference evidence="1" key="1">
    <citation type="submission" date="2011-11" db="EMBL/GenBank/DDBJ databases">
        <title>Improved High-Quality Draft sequence of Desulfovibrio sp. U5L.</title>
        <authorList>
            <consortium name="US DOE Joint Genome Institute"/>
            <person name="Lucas S."/>
            <person name="Han J."/>
            <person name="Lapidus A."/>
            <person name="Cheng J.-F."/>
            <person name="Goodwin L."/>
            <person name="Pitluck S."/>
            <person name="Peters L."/>
            <person name="Ovchinnikova G."/>
            <person name="Held B."/>
            <person name="Detter J.C."/>
            <person name="Han C."/>
            <person name="Tapia R."/>
            <person name="Land M."/>
            <person name="Hauser L."/>
            <person name="Kyrpides N."/>
            <person name="Ivanova N."/>
            <person name="Pagani I."/>
            <person name="Gabster J."/>
            <person name="Walker C."/>
            <person name="Stolyar S."/>
            <person name="Stahl D."/>
            <person name="Arkin A."/>
            <person name="Dehal P."/>
            <person name="Hazen T."/>
            <person name="Woyke T."/>
        </authorList>
    </citation>
    <scope>NUCLEOTIDE SEQUENCE [LARGE SCALE GENOMIC DNA]</scope>
    <source>
        <strain evidence="1">U5L</strain>
    </source>
</reference>
<dbReference type="GO" id="GO:0004519">
    <property type="term" value="F:endonuclease activity"/>
    <property type="evidence" value="ECO:0007669"/>
    <property type="project" value="InterPro"/>
</dbReference>
<dbReference type="HOGENOM" id="CLU_153067_1_0_7"/>
<dbReference type="GO" id="GO:0110001">
    <property type="term" value="C:toxin-antitoxin complex"/>
    <property type="evidence" value="ECO:0007669"/>
    <property type="project" value="InterPro"/>
</dbReference>
<protein>
    <recommendedName>
        <fullName evidence="2">Type II toxin-antitoxin system HigB family toxin</fullName>
    </recommendedName>
</protein>
<sequence>MHVIAKPALVDFWTDHPAAKEPLDTWYRIMRRETFQNFSELRKTFASADYVGGFTVFDVGGNKFRLIAVVRYDWQKVYIRAVLTHREYDKGAWKRGEK</sequence>
<dbReference type="EMBL" id="JH600067">
    <property type="protein sequence ID" value="EIG55797.1"/>
    <property type="molecule type" value="Genomic_DNA"/>
</dbReference>
<evidence type="ECO:0000313" key="1">
    <source>
        <dbReference type="EMBL" id="EIG55797.1"/>
    </source>
</evidence>
<proteinExistence type="predicted"/>
<dbReference type="STRING" id="596152.DesU5LDRAFT_0076"/>
<gene>
    <name evidence="1" type="ORF">DesU5LDRAFT_0076</name>
</gene>
<organism evidence="1">
    <name type="scientific">Desulfovibrio sp. U5L</name>
    <dbReference type="NCBI Taxonomy" id="596152"/>
    <lineage>
        <taxon>Bacteria</taxon>
        <taxon>Pseudomonadati</taxon>
        <taxon>Thermodesulfobacteriota</taxon>
        <taxon>Desulfovibrionia</taxon>
        <taxon>Desulfovibrionales</taxon>
        <taxon>Desulfovibrionaceae</taxon>
        <taxon>Desulfovibrio</taxon>
    </lineage>
</organism>
<dbReference type="AlphaFoldDB" id="I2Q7P1"/>
<name>I2Q7P1_9BACT</name>
<dbReference type="OrthoDB" id="9799912at2"/>
<dbReference type="GO" id="GO:0003723">
    <property type="term" value="F:RNA binding"/>
    <property type="evidence" value="ECO:0007669"/>
    <property type="project" value="InterPro"/>
</dbReference>